<dbReference type="EMBL" id="CP071793">
    <property type="protein sequence ID" value="QTD54212.1"/>
    <property type="molecule type" value="Genomic_DNA"/>
</dbReference>
<dbReference type="AlphaFoldDB" id="A0A8A4TZ39"/>
<evidence type="ECO:0000313" key="1">
    <source>
        <dbReference type="EMBL" id="QTD54212.1"/>
    </source>
</evidence>
<dbReference type="Pfam" id="PF09684">
    <property type="entry name" value="Tail_P2_I"/>
    <property type="match status" value="1"/>
</dbReference>
<dbReference type="InterPro" id="IPR006521">
    <property type="entry name" value="Tail_protein_I"/>
</dbReference>
<proteinExistence type="predicted"/>
<dbReference type="KEGG" id="scor:J3U87_17340"/>
<dbReference type="Proteomes" id="UP000663929">
    <property type="component" value="Chromosome"/>
</dbReference>
<protein>
    <submittedName>
        <fullName evidence="1">Uncharacterized protein</fullName>
    </submittedName>
</protein>
<evidence type="ECO:0000313" key="2">
    <source>
        <dbReference type="Proteomes" id="UP000663929"/>
    </source>
</evidence>
<dbReference type="RefSeq" id="WP_237384310.1">
    <property type="nucleotide sequence ID" value="NZ_CP071793.1"/>
</dbReference>
<gene>
    <name evidence="1" type="ORF">J3U87_17340</name>
</gene>
<sequence length="528" mass="59867">MSYFEAKLWELLPDIYRLNDPHGDLAALLKNVGITLDELKELIDQLPAKFDLDKTPASYVPLLGELVGHRFAATQDVEAQRRDIREAVEFYRRKGTVPAIHRALDQIGWQGRIRETFRDAARLNRRASINQSRLPGRIYSLGVYRVESDNQVQGLRDALAPHHPAGTATYYLQWLSTLLSAEHHFEAFLKRFIQGVAFVDLDETFIVNRNPLNSDRHLTRQKTIWELVQVTNSTTLHQGIETGAVCRNHWHARGTRFRTNLSVLNQGRKLPNLWLSERRSASCCPVVTEETRLTNDKPSMRLAGQALNQARLNWIPARCEVRFQQKDLLSTANHPERSSQDESKSLSLVSQALPSRSFRTGHHALSGNTKLQGETSRQSVLMSVLAEATWAEIQSAGDLVHRWQKRRPGFGLNGRTLNQAPLTNGTLTEDRATFSIRVDTGAPRKRLVQPVALNRGRLNRSGLRLSRQRTLPLRLGSMALNQAGFQMTEPAIEWQFRQRDVTTQDTATIDSATNTFTATIWPEPRSDT</sequence>
<name>A0A8A4TZ39_SULCO</name>
<accession>A0A8A4TZ39</accession>
<keyword evidence="2" id="KW-1185">Reference proteome</keyword>
<organism evidence="1 2">
    <name type="scientific">Sulfidibacter corallicola</name>
    <dbReference type="NCBI Taxonomy" id="2818388"/>
    <lineage>
        <taxon>Bacteria</taxon>
        <taxon>Pseudomonadati</taxon>
        <taxon>Acidobacteriota</taxon>
        <taxon>Holophagae</taxon>
        <taxon>Acanthopleuribacterales</taxon>
        <taxon>Acanthopleuribacteraceae</taxon>
        <taxon>Sulfidibacter</taxon>
    </lineage>
</organism>
<reference evidence="1" key="1">
    <citation type="submission" date="2021-03" db="EMBL/GenBank/DDBJ databases">
        <title>Acanthopleuribacteraceae sp. M133.</title>
        <authorList>
            <person name="Wang G."/>
        </authorList>
    </citation>
    <scope>NUCLEOTIDE SEQUENCE</scope>
    <source>
        <strain evidence="1">M133</strain>
    </source>
</reference>